<name>A0A0A9GQA9_ARUDO</name>
<organism evidence="1">
    <name type="scientific">Arundo donax</name>
    <name type="common">Giant reed</name>
    <name type="synonym">Donax arundinaceus</name>
    <dbReference type="NCBI Taxonomy" id="35708"/>
    <lineage>
        <taxon>Eukaryota</taxon>
        <taxon>Viridiplantae</taxon>
        <taxon>Streptophyta</taxon>
        <taxon>Embryophyta</taxon>
        <taxon>Tracheophyta</taxon>
        <taxon>Spermatophyta</taxon>
        <taxon>Magnoliopsida</taxon>
        <taxon>Liliopsida</taxon>
        <taxon>Poales</taxon>
        <taxon>Poaceae</taxon>
        <taxon>PACMAD clade</taxon>
        <taxon>Arundinoideae</taxon>
        <taxon>Arundineae</taxon>
        <taxon>Arundo</taxon>
    </lineage>
</organism>
<reference evidence="1" key="2">
    <citation type="journal article" date="2015" name="Data Brief">
        <title>Shoot transcriptome of the giant reed, Arundo donax.</title>
        <authorList>
            <person name="Barrero R.A."/>
            <person name="Guerrero F.D."/>
            <person name="Moolhuijzen P."/>
            <person name="Goolsby J.A."/>
            <person name="Tidwell J."/>
            <person name="Bellgard S.E."/>
            <person name="Bellgard M.I."/>
        </authorList>
    </citation>
    <scope>NUCLEOTIDE SEQUENCE</scope>
    <source>
        <tissue evidence="1">Shoot tissue taken approximately 20 cm above the soil surface</tissue>
    </source>
</reference>
<dbReference type="EMBL" id="GBRH01171299">
    <property type="protein sequence ID" value="JAE26597.1"/>
    <property type="molecule type" value="Transcribed_RNA"/>
</dbReference>
<protein>
    <submittedName>
        <fullName evidence="1">Uncharacterized protein</fullName>
    </submittedName>
</protein>
<dbReference type="AlphaFoldDB" id="A0A0A9GQA9"/>
<evidence type="ECO:0000313" key="1">
    <source>
        <dbReference type="EMBL" id="JAE26597.1"/>
    </source>
</evidence>
<accession>A0A0A9GQA9</accession>
<sequence length="25" mass="3061">MFCTFNDMYNLVSKLCCKFHELNRC</sequence>
<proteinExistence type="predicted"/>
<reference evidence="1" key="1">
    <citation type="submission" date="2014-09" db="EMBL/GenBank/DDBJ databases">
        <authorList>
            <person name="Magalhaes I.L.F."/>
            <person name="Oliveira U."/>
            <person name="Santos F.R."/>
            <person name="Vidigal T.H.D.A."/>
            <person name="Brescovit A.D."/>
            <person name="Santos A.J."/>
        </authorList>
    </citation>
    <scope>NUCLEOTIDE SEQUENCE</scope>
    <source>
        <tissue evidence="1">Shoot tissue taken approximately 20 cm above the soil surface</tissue>
    </source>
</reference>